<name>A0A3Q7G184_SOLLC</name>
<dbReference type="EnsemblPlants" id="Solyc04g024490.1.1">
    <property type="protein sequence ID" value="Solyc04g024490.1.1.1"/>
    <property type="gene ID" value="Solyc04g024490.1"/>
</dbReference>
<keyword evidence="2" id="KW-1185">Reference proteome</keyword>
<protein>
    <submittedName>
        <fullName evidence="1">Uncharacterized protein</fullName>
    </submittedName>
</protein>
<dbReference type="InParanoid" id="A0A3Q7G184"/>
<dbReference type="Proteomes" id="UP000004994">
    <property type="component" value="Chromosome 4"/>
</dbReference>
<evidence type="ECO:0000313" key="2">
    <source>
        <dbReference type="Proteomes" id="UP000004994"/>
    </source>
</evidence>
<reference evidence="1" key="1">
    <citation type="journal article" date="2012" name="Nature">
        <title>The tomato genome sequence provides insights into fleshy fruit evolution.</title>
        <authorList>
            <consortium name="Tomato Genome Consortium"/>
        </authorList>
    </citation>
    <scope>NUCLEOTIDE SEQUENCE [LARGE SCALE GENOMIC DNA]</scope>
    <source>
        <strain evidence="1">cv. Heinz 1706</strain>
    </source>
</reference>
<organism evidence="1">
    <name type="scientific">Solanum lycopersicum</name>
    <name type="common">Tomato</name>
    <name type="synonym">Lycopersicon esculentum</name>
    <dbReference type="NCBI Taxonomy" id="4081"/>
    <lineage>
        <taxon>Eukaryota</taxon>
        <taxon>Viridiplantae</taxon>
        <taxon>Streptophyta</taxon>
        <taxon>Embryophyta</taxon>
        <taxon>Tracheophyta</taxon>
        <taxon>Spermatophyta</taxon>
        <taxon>Magnoliopsida</taxon>
        <taxon>eudicotyledons</taxon>
        <taxon>Gunneridae</taxon>
        <taxon>Pentapetalae</taxon>
        <taxon>asterids</taxon>
        <taxon>lamiids</taxon>
        <taxon>Solanales</taxon>
        <taxon>Solanaceae</taxon>
        <taxon>Solanoideae</taxon>
        <taxon>Solaneae</taxon>
        <taxon>Solanum</taxon>
        <taxon>Solanum subgen. Lycopersicon</taxon>
    </lineage>
</organism>
<dbReference type="PaxDb" id="4081-Solyc04g024490.1.1"/>
<evidence type="ECO:0000313" key="1">
    <source>
        <dbReference type="EnsemblPlants" id="Solyc04g024490.1.1.1"/>
    </source>
</evidence>
<proteinExistence type="predicted"/>
<reference evidence="1" key="2">
    <citation type="submission" date="2019-01" db="UniProtKB">
        <authorList>
            <consortium name="EnsemblPlants"/>
        </authorList>
    </citation>
    <scope>IDENTIFICATION</scope>
    <source>
        <strain evidence="1">cv. Heinz 1706</strain>
    </source>
</reference>
<accession>A0A3Q7G184</accession>
<dbReference type="Gramene" id="Solyc04g024490.1.1">
    <property type="protein sequence ID" value="Solyc04g024490.1.1.1"/>
    <property type="gene ID" value="Solyc04g024490.1"/>
</dbReference>
<dbReference type="AlphaFoldDB" id="A0A3Q7G184"/>
<sequence length="49" mass="5748">MTYIFLVMKASLGPCLHGLISSSMYNMYNIMRFIILFEKLLFIIIKCLL</sequence>